<comment type="caution">
    <text evidence="2">The sequence shown here is derived from an EMBL/GenBank/DDBJ whole genome shotgun (WGS) entry which is preliminary data.</text>
</comment>
<evidence type="ECO:0000313" key="2">
    <source>
        <dbReference type="EMBL" id="KAG5637365.1"/>
    </source>
</evidence>
<dbReference type="OrthoDB" id="2368680at2759"/>
<gene>
    <name evidence="2" type="ORF">H0H81_004830</name>
</gene>
<accession>A0A9P7K5Z5</accession>
<evidence type="ECO:0000313" key="3">
    <source>
        <dbReference type="Proteomes" id="UP000717328"/>
    </source>
</evidence>
<feature type="region of interest" description="Disordered" evidence="1">
    <location>
        <begin position="105"/>
        <end position="124"/>
    </location>
</feature>
<dbReference type="Proteomes" id="UP000717328">
    <property type="component" value="Unassembled WGS sequence"/>
</dbReference>
<feature type="region of interest" description="Disordered" evidence="1">
    <location>
        <begin position="189"/>
        <end position="241"/>
    </location>
</feature>
<proteinExistence type="predicted"/>
<sequence length="557" mass="61711">MVERLVLEGLIKLTVPQLKAICKEKRITAYSKLAKGAIIQKILALDGVESVSAAKRTSHSGDETHPVCPSSTAVAVGTNPISPLAASSAKQNAVVLRHVELAKASGSRQKTTQPLPPVDGFRRQRTGPILPTALYVIKENPTLLASTTEGEIRQMSVDLSTPHCGPVLSATPKDLPNISTIRGKRKAMLPHVEDNFKSKKVKPSADGDTPTVPPSERNSESHVQTLDNSVPDLNSKLEPTKDKGLTSKRFVPLVVKKLQCITASDIASTLRAPDTSFRTTELTLGLDFPRAVSVSLQPISLPPSLSQRKKVNRLAEVFSFLHLEDLRILARVSRLFRYAGALIYVSAVQRLKRMFPGRRLNIMLKRYPQNSTNMWPYLRQRLDECIACRRALRYPFLTKVIDAKAMISERLWINPDNFKQVTVAASKDVKIIDIQEVVEGEIWSVEISAPYGREIIYILESTCEVIGKPLPSIELDQQACPPSIPLRADWSAYINQCLSSNARPPPLLEHVKSSNHEEYHRGISKLWLSKTQAEGEAGEVKRLVAERYILACVVGNR</sequence>
<reference evidence="2" key="1">
    <citation type="submission" date="2021-02" db="EMBL/GenBank/DDBJ databases">
        <authorList>
            <person name="Nieuwenhuis M."/>
            <person name="Van De Peppel L.J.J."/>
        </authorList>
    </citation>
    <scope>NUCLEOTIDE SEQUENCE</scope>
    <source>
        <strain evidence="2">D49</strain>
    </source>
</reference>
<organism evidence="2 3">
    <name type="scientific">Sphagnurus paluster</name>
    <dbReference type="NCBI Taxonomy" id="117069"/>
    <lineage>
        <taxon>Eukaryota</taxon>
        <taxon>Fungi</taxon>
        <taxon>Dikarya</taxon>
        <taxon>Basidiomycota</taxon>
        <taxon>Agaricomycotina</taxon>
        <taxon>Agaricomycetes</taxon>
        <taxon>Agaricomycetidae</taxon>
        <taxon>Agaricales</taxon>
        <taxon>Tricholomatineae</taxon>
        <taxon>Lyophyllaceae</taxon>
        <taxon>Sphagnurus</taxon>
    </lineage>
</organism>
<reference evidence="2" key="2">
    <citation type="submission" date="2021-10" db="EMBL/GenBank/DDBJ databases">
        <title>Phylogenomics reveals ancestral predisposition of the termite-cultivated fungus Termitomyces towards a domesticated lifestyle.</title>
        <authorList>
            <person name="Auxier B."/>
            <person name="Grum-Grzhimaylo A."/>
            <person name="Cardenas M.E."/>
            <person name="Lodge J.D."/>
            <person name="Laessoe T."/>
            <person name="Pedersen O."/>
            <person name="Smith M.E."/>
            <person name="Kuyper T.W."/>
            <person name="Franco-Molano E.A."/>
            <person name="Baroni T.J."/>
            <person name="Aanen D.K."/>
        </authorList>
    </citation>
    <scope>NUCLEOTIDE SEQUENCE</scope>
    <source>
        <strain evidence="2">D49</strain>
    </source>
</reference>
<dbReference type="AlphaFoldDB" id="A0A9P7K5Z5"/>
<name>A0A9P7K5Z5_9AGAR</name>
<dbReference type="EMBL" id="JABCKI010005836">
    <property type="protein sequence ID" value="KAG5637365.1"/>
    <property type="molecule type" value="Genomic_DNA"/>
</dbReference>
<feature type="compositionally biased region" description="Polar residues" evidence="1">
    <location>
        <begin position="221"/>
        <end position="232"/>
    </location>
</feature>
<protein>
    <recommendedName>
        <fullName evidence="4">Rho termination factor N-terminal domain-containing protein</fullName>
    </recommendedName>
</protein>
<keyword evidence="3" id="KW-1185">Reference proteome</keyword>
<evidence type="ECO:0000256" key="1">
    <source>
        <dbReference type="SAM" id="MobiDB-lite"/>
    </source>
</evidence>
<evidence type="ECO:0008006" key="4">
    <source>
        <dbReference type="Google" id="ProtNLM"/>
    </source>
</evidence>